<sequence>MERREKIAFIFPAAKDVDGNEGPILNFQCEKLPVDTKVTVAAAFVGLEQLKKYLISLDIIDKNGTTILKESPVEVPVTANDDEADPADVPGFLRADLLVRMMSIGVHTIKIAIASADEINKILHETEAHFRVILKGEQNES</sequence>
<dbReference type="AlphaFoldDB" id="A0A2D0KBN1"/>
<keyword evidence="2" id="KW-1185">Reference proteome</keyword>
<dbReference type="RefSeq" id="WP_099126061.1">
    <property type="nucleotide sequence ID" value="NZ_CAWNRH010000134.1"/>
</dbReference>
<name>A0A2D0KBN1_9GAMM</name>
<dbReference type="EMBL" id="NJAJ01000057">
    <property type="protein sequence ID" value="PHM60617.1"/>
    <property type="molecule type" value="Genomic_DNA"/>
</dbReference>
<dbReference type="Proteomes" id="UP000222366">
    <property type="component" value="Unassembled WGS sequence"/>
</dbReference>
<comment type="caution">
    <text evidence="1">The sequence shown here is derived from an EMBL/GenBank/DDBJ whole genome shotgun (WGS) entry which is preliminary data.</text>
</comment>
<proteinExistence type="predicted"/>
<protein>
    <submittedName>
        <fullName evidence="1">Uncharacterized protein</fullName>
    </submittedName>
</protein>
<gene>
    <name evidence="1" type="ORF">Xsto_03816</name>
</gene>
<accession>A0A2D0KBN1</accession>
<evidence type="ECO:0000313" key="2">
    <source>
        <dbReference type="Proteomes" id="UP000222366"/>
    </source>
</evidence>
<evidence type="ECO:0000313" key="1">
    <source>
        <dbReference type="EMBL" id="PHM60617.1"/>
    </source>
</evidence>
<organism evidence="1 2">
    <name type="scientific">Xenorhabdus stockiae</name>
    <dbReference type="NCBI Taxonomy" id="351614"/>
    <lineage>
        <taxon>Bacteria</taxon>
        <taxon>Pseudomonadati</taxon>
        <taxon>Pseudomonadota</taxon>
        <taxon>Gammaproteobacteria</taxon>
        <taxon>Enterobacterales</taxon>
        <taxon>Morganellaceae</taxon>
        <taxon>Xenorhabdus</taxon>
    </lineage>
</organism>
<reference evidence="1 2" key="1">
    <citation type="journal article" date="2017" name="Nat. Microbiol.">
        <title>Natural product diversity associated with the nematode symbionts Photorhabdus and Xenorhabdus.</title>
        <authorList>
            <person name="Tobias N.J."/>
            <person name="Wolff H."/>
            <person name="Djahanschiri B."/>
            <person name="Grundmann F."/>
            <person name="Kronenwerth M."/>
            <person name="Shi Y.M."/>
            <person name="Simonyi S."/>
            <person name="Grun P."/>
            <person name="Shapiro-Ilan D."/>
            <person name="Pidot S.J."/>
            <person name="Stinear T.P."/>
            <person name="Ebersberger I."/>
            <person name="Bode H.B."/>
        </authorList>
    </citation>
    <scope>NUCLEOTIDE SEQUENCE [LARGE SCALE GENOMIC DNA]</scope>
    <source>
        <strain evidence="1 2">DSM 17904</strain>
    </source>
</reference>